<feature type="transmembrane region" description="Helical" evidence="4">
    <location>
        <begin position="13"/>
        <end position="31"/>
    </location>
</feature>
<dbReference type="Gene3D" id="3.30.70.270">
    <property type="match status" value="1"/>
</dbReference>
<feature type="domain" description="GGDEF" evidence="5">
    <location>
        <begin position="252"/>
        <end position="381"/>
    </location>
</feature>
<feature type="transmembrane region" description="Helical" evidence="4">
    <location>
        <begin position="43"/>
        <end position="60"/>
    </location>
</feature>
<evidence type="ECO:0000256" key="2">
    <source>
        <dbReference type="ARBA" id="ARBA00012528"/>
    </source>
</evidence>
<keyword evidence="4" id="KW-0472">Membrane</keyword>
<dbReference type="AlphaFoldDB" id="A9L657"/>
<sequence length="385" mass="42557">MNLSVQNMIELDSPTLIIAQAIVQWLLAILLMAERGMDKGTKYWVIALFIHGIANLLPFSRPYLPPVVAVIFYNFCVTTAFSFSYLAFARLVGQQAPLWLVLFPIFVMILTMSIYIDDIAMRVIFASIITGTQLILMAFVLTRGNWSGSEKLKGWLMYSTGLFGVGFIVRALFCYVKPELFIHLVAKSSFQSGLVIAGMIYIIFSTVVILLVRLDRLNKELSTLASQDSLTGLFNRRAFMHNATSIIASENFPVSVLMLDLDNFKKINDVHGHNVGDTVLKLCADALQDGLKQYGIIGRFGGEEFAAILPRADSEQALAVSEKLRLAIETINVNPDIRLSISIGVATSSSVSSIEPLLIRADKALYEAKSKGRNQVIHADLLALN</sequence>
<dbReference type="GO" id="GO:1902201">
    <property type="term" value="P:negative regulation of bacterial-type flagellum-dependent cell motility"/>
    <property type="evidence" value="ECO:0007669"/>
    <property type="project" value="TreeGrafter"/>
</dbReference>
<organism evidence="6 7">
    <name type="scientific">Shewanella baltica (strain OS195)</name>
    <dbReference type="NCBI Taxonomy" id="399599"/>
    <lineage>
        <taxon>Bacteria</taxon>
        <taxon>Pseudomonadati</taxon>
        <taxon>Pseudomonadota</taxon>
        <taxon>Gammaproteobacteria</taxon>
        <taxon>Alteromonadales</taxon>
        <taxon>Shewanellaceae</taxon>
        <taxon>Shewanella</taxon>
    </lineage>
</organism>
<dbReference type="GO" id="GO:0043709">
    <property type="term" value="P:cell adhesion involved in single-species biofilm formation"/>
    <property type="evidence" value="ECO:0007669"/>
    <property type="project" value="TreeGrafter"/>
</dbReference>
<dbReference type="SMART" id="SM00267">
    <property type="entry name" value="GGDEF"/>
    <property type="match status" value="1"/>
</dbReference>
<reference evidence="6 7" key="1">
    <citation type="submission" date="2007-11" db="EMBL/GenBank/DDBJ databases">
        <title>Complete sequence of chromosome of Shewanella baltica OS195.</title>
        <authorList>
            <consortium name="US DOE Joint Genome Institute"/>
            <person name="Copeland A."/>
            <person name="Lucas S."/>
            <person name="Lapidus A."/>
            <person name="Barry K."/>
            <person name="Glavina del Rio T."/>
            <person name="Dalin E."/>
            <person name="Tice H."/>
            <person name="Pitluck S."/>
            <person name="Chain P."/>
            <person name="Malfatti S."/>
            <person name="Shin M."/>
            <person name="Vergez L."/>
            <person name="Schmutz J."/>
            <person name="Larimer F."/>
            <person name="Land M."/>
            <person name="Hauser L."/>
            <person name="Kyrpides N."/>
            <person name="Kim E."/>
            <person name="Brettar I."/>
            <person name="Rodrigues J."/>
            <person name="Konstantinidis K."/>
            <person name="Klappenbach J."/>
            <person name="Hofle M."/>
            <person name="Tiedje J."/>
            <person name="Richardson P."/>
        </authorList>
    </citation>
    <scope>NUCLEOTIDE SEQUENCE [LARGE SCALE GENOMIC DNA]</scope>
    <source>
        <strain evidence="6 7">OS195</strain>
    </source>
</reference>
<dbReference type="KEGG" id="sbn:Sbal195_4163"/>
<accession>A9L657</accession>
<proteinExistence type="predicted"/>
<evidence type="ECO:0000259" key="5">
    <source>
        <dbReference type="PROSITE" id="PS50887"/>
    </source>
</evidence>
<evidence type="ECO:0000256" key="4">
    <source>
        <dbReference type="SAM" id="Phobius"/>
    </source>
</evidence>
<dbReference type="SUPFAM" id="SSF55073">
    <property type="entry name" value="Nucleotide cyclase"/>
    <property type="match status" value="1"/>
</dbReference>
<evidence type="ECO:0000313" key="6">
    <source>
        <dbReference type="EMBL" id="ABX51322.1"/>
    </source>
</evidence>
<dbReference type="HOGENOM" id="CLU_000445_11_1_6"/>
<dbReference type="Proteomes" id="UP000000770">
    <property type="component" value="Chromosome"/>
</dbReference>
<feature type="transmembrane region" description="Helical" evidence="4">
    <location>
        <begin position="122"/>
        <end position="142"/>
    </location>
</feature>
<dbReference type="InterPro" id="IPR029787">
    <property type="entry name" value="Nucleotide_cyclase"/>
</dbReference>
<name>A9L657_SHEB9</name>
<keyword evidence="4" id="KW-1133">Transmembrane helix</keyword>
<dbReference type="NCBIfam" id="TIGR00254">
    <property type="entry name" value="GGDEF"/>
    <property type="match status" value="1"/>
</dbReference>
<evidence type="ECO:0000256" key="1">
    <source>
        <dbReference type="ARBA" id="ARBA00001946"/>
    </source>
</evidence>
<gene>
    <name evidence="6" type="ordered locus">Sbal195_4163</name>
</gene>
<dbReference type="InterPro" id="IPR000160">
    <property type="entry name" value="GGDEF_dom"/>
</dbReference>
<dbReference type="FunFam" id="3.30.70.270:FF:000001">
    <property type="entry name" value="Diguanylate cyclase domain protein"/>
    <property type="match status" value="1"/>
</dbReference>
<dbReference type="PANTHER" id="PTHR45138:SF9">
    <property type="entry name" value="DIGUANYLATE CYCLASE DGCM-RELATED"/>
    <property type="match status" value="1"/>
</dbReference>
<feature type="transmembrane region" description="Helical" evidence="4">
    <location>
        <begin position="98"/>
        <end position="116"/>
    </location>
</feature>
<dbReference type="GO" id="GO:0005886">
    <property type="term" value="C:plasma membrane"/>
    <property type="evidence" value="ECO:0007669"/>
    <property type="project" value="TreeGrafter"/>
</dbReference>
<dbReference type="CDD" id="cd01949">
    <property type="entry name" value="GGDEF"/>
    <property type="match status" value="1"/>
</dbReference>
<dbReference type="InterPro" id="IPR043128">
    <property type="entry name" value="Rev_trsase/Diguanyl_cyclase"/>
</dbReference>
<feature type="transmembrane region" description="Helical" evidence="4">
    <location>
        <begin position="154"/>
        <end position="173"/>
    </location>
</feature>
<evidence type="ECO:0000313" key="7">
    <source>
        <dbReference type="Proteomes" id="UP000000770"/>
    </source>
</evidence>
<protein>
    <recommendedName>
        <fullName evidence="2">diguanylate cyclase</fullName>
        <ecNumber evidence="2">2.7.7.65</ecNumber>
    </recommendedName>
</protein>
<comment type="catalytic activity">
    <reaction evidence="3">
        <text>2 GTP = 3',3'-c-di-GMP + 2 diphosphate</text>
        <dbReference type="Rhea" id="RHEA:24898"/>
        <dbReference type="ChEBI" id="CHEBI:33019"/>
        <dbReference type="ChEBI" id="CHEBI:37565"/>
        <dbReference type="ChEBI" id="CHEBI:58805"/>
        <dbReference type="EC" id="2.7.7.65"/>
    </reaction>
</comment>
<feature type="transmembrane region" description="Helical" evidence="4">
    <location>
        <begin position="66"/>
        <end position="86"/>
    </location>
</feature>
<dbReference type="Pfam" id="PF00990">
    <property type="entry name" value="GGDEF"/>
    <property type="match status" value="1"/>
</dbReference>
<keyword evidence="4" id="KW-0812">Transmembrane</keyword>
<comment type="cofactor">
    <cofactor evidence="1">
        <name>Mg(2+)</name>
        <dbReference type="ChEBI" id="CHEBI:18420"/>
    </cofactor>
</comment>
<dbReference type="PANTHER" id="PTHR45138">
    <property type="entry name" value="REGULATORY COMPONENTS OF SENSORY TRANSDUCTION SYSTEM"/>
    <property type="match status" value="1"/>
</dbReference>
<dbReference type="PROSITE" id="PS50887">
    <property type="entry name" value="GGDEF"/>
    <property type="match status" value="1"/>
</dbReference>
<evidence type="ECO:0000256" key="3">
    <source>
        <dbReference type="ARBA" id="ARBA00034247"/>
    </source>
</evidence>
<dbReference type="InterPro" id="IPR050469">
    <property type="entry name" value="Diguanylate_Cyclase"/>
</dbReference>
<dbReference type="EC" id="2.7.7.65" evidence="2"/>
<dbReference type="GO" id="GO:0052621">
    <property type="term" value="F:diguanylate cyclase activity"/>
    <property type="evidence" value="ECO:0007669"/>
    <property type="project" value="UniProtKB-EC"/>
</dbReference>
<dbReference type="EMBL" id="CP000891">
    <property type="protein sequence ID" value="ABX51322.1"/>
    <property type="molecule type" value="Genomic_DNA"/>
</dbReference>
<feature type="transmembrane region" description="Helical" evidence="4">
    <location>
        <begin position="193"/>
        <end position="212"/>
    </location>
</feature>